<evidence type="ECO:0000313" key="3">
    <source>
        <dbReference type="Proteomes" id="UP000579153"/>
    </source>
</evidence>
<evidence type="ECO:0000313" key="2">
    <source>
        <dbReference type="EMBL" id="MBB5782430.1"/>
    </source>
</evidence>
<protein>
    <recommendedName>
        <fullName evidence="1">LysR substrate-binding domain-containing protein</fullName>
    </recommendedName>
</protein>
<dbReference type="InterPro" id="IPR036188">
    <property type="entry name" value="FAD/NAD-bd_sf"/>
</dbReference>
<dbReference type="SUPFAM" id="SSF53850">
    <property type="entry name" value="Periplasmic binding protein-like II"/>
    <property type="match status" value="1"/>
</dbReference>
<feature type="domain" description="LysR substrate-binding" evidence="1">
    <location>
        <begin position="2"/>
        <end position="61"/>
    </location>
</feature>
<name>A0A7W9GEQ1_9ACTN</name>
<comment type="caution">
    <text evidence="2">The sequence shown here is derived from an EMBL/GenBank/DDBJ whole genome shotgun (WGS) entry which is preliminary data.</text>
</comment>
<dbReference type="EMBL" id="JACHMB010000001">
    <property type="protein sequence ID" value="MBB5782430.1"/>
    <property type="molecule type" value="Genomic_DNA"/>
</dbReference>
<accession>A0A7W9GEQ1</accession>
<evidence type="ECO:0000259" key="1">
    <source>
        <dbReference type="Pfam" id="PF03466"/>
    </source>
</evidence>
<dbReference type="InterPro" id="IPR005119">
    <property type="entry name" value="LysR_subst-bd"/>
</dbReference>
<dbReference type="Gene3D" id="3.40.190.290">
    <property type="match status" value="1"/>
</dbReference>
<dbReference type="CDD" id="cd05466">
    <property type="entry name" value="PBP2_LTTR_substrate"/>
    <property type="match status" value="1"/>
</dbReference>
<gene>
    <name evidence="2" type="ORF">HD596_009186</name>
</gene>
<reference evidence="2 3" key="1">
    <citation type="submission" date="2020-08" db="EMBL/GenBank/DDBJ databases">
        <title>Sequencing the genomes of 1000 actinobacteria strains.</title>
        <authorList>
            <person name="Klenk H.-P."/>
        </authorList>
    </citation>
    <scope>NUCLEOTIDE SEQUENCE [LARGE SCALE GENOMIC DNA]</scope>
    <source>
        <strain evidence="2 3">DSM 45507</strain>
    </source>
</reference>
<dbReference type="Pfam" id="PF03466">
    <property type="entry name" value="LysR_substrate"/>
    <property type="match status" value="1"/>
</dbReference>
<sequence>MRRSPRLHLTLETGRGDELSDRVVSGHLDVAFVFYEPFHTDLRVRVLARYPMVAVFREQAPGTWALVPSFMVADLTAKTGCRAGLTSAMVITEKTTDVLIVGAGPTGVTLAVDLPAGTSPAAARPGHRRGARTPP</sequence>
<keyword evidence="3" id="KW-1185">Reference proteome</keyword>
<dbReference type="AlphaFoldDB" id="A0A7W9GEQ1"/>
<dbReference type="Gene3D" id="3.50.50.60">
    <property type="entry name" value="FAD/NAD(P)-binding domain"/>
    <property type="match status" value="1"/>
</dbReference>
<organism evidence="2 3">
    <name type="scientific">Nonomuraea jabiensis</name>
    <dbReference type="NCBI Taxonomy" id="882448"/>
    <lineage>
        <taxon>Bacteria</taxon>
        <taxon>Bacillati</taxon>
        <taxon>Actinomycetota</taxon>
        <taxon>Actinomycetes</taxon>
        <taxon>Streptosporangiales</taxon>
        <taxon>Streptosporangiaceae</taxon>
        <taxon>Nonomuraea</taxon>
    </lineage>
</organism>
<dbReference type="Proteomes" id="UP000579153">
    <property type="component" value="Unassembled WGS sequence"/>
</dbReference>
<dbReference type="RefSeq" id="WP_221519876.1">
    <property type="nucleotide sequence ID" value="NZ_JACHMB010000001.1"/>
</dbReference>
<proteinExistence type="predicted"/>